<dbReference type="Pfam" id="PF20030">
    <property type="entry name" value="bpMoxR"/>
    <property type="match status" value="1"/>
</dbReference>
<keyword evidence="4" id="KW-0067">ATP-binding</keyword>
<dbReference type="Gene3D" id="1.20.58.1510">
    <property type="match status" value="1"/>
</dbReference>
<keyword evidence="2" id="KW-0547">Nucleotide-binding</keyword>
<evidence type="ECO:0000256" key="2">
    <source>
        <dbReference type="ARBA" id="ARBA00022741"/>
    </source>
</evidence>
<protein>
    <submittedName>
        <fullName evidence="7">ATPase</fullName>
    </submittedName>
</protein>
<dbReference type="KEGG" id="asr:WL1483_1169"/>
<dbReference type="Gene3D" id="3.40.50.300">
    <property type="entry name" value="P-loop containing nucleotide triphosphate hydrolases"/>
    <property type="match status" value="1"/>
</dbReference>
<dbReference type="InterPro" id="IPR045427">
    <property type="entry name" value="MoxR"/>
</dbReference>
<dbReference type="InterPro" id="IPR022547">
    <property type="entry name" value="ATPase_RavA_C"/>
</dbReference>
<dbReference type="InterPro" id="IPR041538">
    <property type="entry name" value="RavA-like_AAA_lid"/>
</dbReference>
<dbReference type="SUPFAM" id="SSF52540">
    <property type="entry name" value="P-loop containing nucleoside triphosphate hydrolases"/>
    <property type="match status" value="1"/>
</dbReference>
<evidence type="ECO:0000256" key="4">
    <source>
        <dbReference type="ARBA" id="ARBA00022840"/>
    </source>
</evidence>
<accession>A0A0S2SG07</accession>
<dbReference type="PANTHER" id="PTHR32204">
    <property type="entry name" value="ATPASE RAVA"/>
    <property type="match status" value="1"/>
</dbReference>
<gene>
    <name evidence="7" type="primary">ravA</name>
    <name evidence="7" type="ORF">WL1483_1169</name>
</gene>
<reference evidence="8" key="1">
    <citation type="submission" date="2015-10" db="EMBL/GenBank/DDBJ databases">
        <title>Complete Genome Sequence of Aeromonas schubertii strain WL1483.</title>
        <authorList>
            <person name="Liu L."/>
        </authorList>
    </citation>
    <scope>NUCLEOTIDE SEQUENCE [LARGE SCALE GENOMIC DNA]</scope>
    <source>
        <strain evidence="8">WL1483</strain>
    </source>
</reference>
<dbReference type="InterPro" id="IPR027417">
    <property type="entry name" value="P-loop_NTPase"/>
</dbReference>
<keyword evidence="5" id="KW-0143">Chaperone</keyword>
<dbReference type="GO" id="GO:0016787">
    <property type="term" value="F:hydrolase activity"/>
    <property type="evidence" value="ECO:0007669"/>
    <property type="project" value="UniProtKB-KW"/>
</dbReference>
<sequence>MQPQGNLGERIAHLISALGEGLYERQDVLRLCLLAALSGESVFLLGPPGIAKSLIARRLKQAFVDARHFEYLMTRFSTPEEVFGPLSIQALKEEGKYHRLTRGYLPEAEVVFLDEIWKAGPAILNTLLTAINEHQFRNGDTLHDIPLRLLVTASNELPATDSGLEALYDRMLIRLWLDRVQEKSHFRALLGSEGRAEVKMPAALPVRGEEYLAWQGGIELVRLPDSVFELIYQLRHAIESRLAHCYVSDRRWKKAVRLAKASAFFNGRDAVGPLDLLLLKDCLWHDESSRQGLHDIMSELATLHCFDQLSLSQRLQSLQDQLLQWEGEIAMRLAPTARRTRNWLGRETGWALHFGEHRGPKEKVVLRLLWPAPLEADHPDQLSDELEFDRVVLDYWREGAESVAGRCLRHKWERQLELCLDEERHLQVIDAQRNPVALLHPTLMPEVVSAPWRERLAAITSELRALLQDIRRQRLTFEQQQSHLFLGEEWLDRIESSFFVLMRDVEAVMARLDTWKDRVTDLVG</sequence>
<dbReference type="InterPro" id="IPR046932">
    <property type="entry name" value="RavA_LARA_sf"/>
</dbReference>
<dbReference type="GO" id="GO:0005524">
    <property type="term" value="F:ATP binding"/>
    <property type="evidence" value="ECO:0007669"/>
    <property type="project" value="UniProtKB-KW"/>
</dbReference>
<reference evidence="7 8" key="2">
    <citation type="journal article" date="2016" name="Genome Announc.">
        <title>Complete Genome Sequence of the Highly Virulent Aeromonas schubertii Strain WL1483, Isolated from Diseased Snakehead Fish (Channa argus) in China.</title>
        <authorList>
            <person name="Liu L."/>
            <person name="Li N."/>
            <person name="Zhang D."/>
            <person name="Fu X."/>
            <person name="Shi C."/>
            <person name="Lin Q."/>
            <person name="Hao G."/>
        </authorList>
    </citation>
    <scope>NUCLEOTIDE SEQUENCE [LARGE SCALE GENOMIC DNA]</scope>
    <source>
        <strain evidence="7 8">WL1483</strain>
    </source>
</reference>
<dbReference type="Pfam" id="PF12592">
    <property type="entry name" value="ATPase_RavA_C"/>
    <property type="match status" value="1"/>
</dbReference>
<dbReference type="PANTHER" id="PTHR32204:SF0">
    <property type="entry name" value="ATPASE RAVA"/>
    <property type="match status" value="1"/>
</dbReference>
<dbReference type="AlphaFoldDB" id="A0A0S2SG07"/>
<dbReference type="CDD" id="cd00009">
    <property type="entry name" value="AAA"/>
    <property type="match status" value="1"/>
</dbReference>
<dbReference type="Gene3D" id="2.40.128.430">
    <property type="match status" value="1"/>
</dbReference>
<keyword evidence="3" id="KW-0378">Hydrolase</keyword>
<evidence type="ECO:0000259" key="6">
    <source>
        <dbReference type="SMART" id="SM00382"/>
    </source>
</evidence>
<dbReference type="RefSeq" id="WP_060587332.1">
    <property type="nucleotide sequence ID" value="NZ_CP013067.1"/>
</dbReference>
<dbReference type="EMBL" id="CP013067">
    <property type="protein sequence ID" value="ALP40588.1"/>
    <property type="molecule type" value="Genomic_DNA"/>
</dbReference>
<dbReference type="Pfam" id="PF17868">
    <property type="entry name" value="AAA_lid_8"/>
    <property type="match status" value="1"/>
</dbReference>
<evidence type="ECO:0000256" key="1">
    <source>
        <dbReference type="ARBA" id="ARBA00022490"/>
    </source>
</evidence>
<evidence type="ECO:0000313" key="8">
    <source>
        <dbReference type="Proteomes" id="UP000058114"/>
    </source>
</evidence>
<feature type="domain" description="AAA+ ATPase" evidence="6">
    <location>
        <begin position="38"/>
        <end position="187"/>
    </location>
</feature>
<dbReference type="SMART" id="SM00382">
    <property type="entry name" value="AAA"/>
    <property type="match status" value="1"/>
</dbReference>
<dbReference type="InterPro" id="IPR003593">
    <property type="entry name" value="AAA+_ATPase"/>
</dbReference>
<evidence type="ECO:0000313" key="7">
    <source>
        <dbReference type="EMBL" id="ALP40588.1"/>
    </source>
</evidence>
<keyword evidence="1" id="KW-0963">Cytoplasm</keyword>
<dbReference type="PATRIC" id="fig|652.5.peg.3597"/>
<proteinExistence type="predicted"/>
<dbReference type="Proteomes" id="UP000058114">
    <property type="component" value="Chromosome"/>
</dbReference>
<organism evidence="7 8">
    <name type="scientific">Aeromonas schubertii</name>
    <dbReference type="NCBI Taxonomy" id="652"/>
    <lineage>
        <taxon>Bacteria</taxon>
        <taxon>Pseudomonadati</taxon>
        <taxon>Pseudomonadota</taxon>
        <taxon>Gammaproteobacteria</taxon>
        <taxon>Aeromonadales</taxon>
        <taxon>Aeromonadaceae</taxon>
        <taxon>Aeromonas</taxon>
    </lineage>
</organism>
<dbReference type="InterPro" id="IPR050513">
    <property type="entry name" value="RavA_ATPases"/>
</dbReference>
<evidence type="ECO:0000256" key="3">
    <source>
        <dbReference type="ARBA" id="ARBA00022801"/>
    </source>
</evidence>
<name>A0A0S2SG07_9GAMM</name>
<evidence type="ECO:0000256" key="5">
    <source>
        <dbReference type="ARBA" id="ARBA00023186"/>
    </source>
</evidence>